<dbReference type="SMART" id="SM00052">
    <property type="entry name" value="EAL"/>
    <property type="match status" value="1"/>
</dbReference>
<dbReference type="AlphaFoldDB" id="A0A2K4MLS6"/>
<evidence type="ECO:0000313" key="2">
    <source>
        <dbReference type="EMBL" id="POA98008.1"/>
    </source>
</evidence>
<protein>
    <submittedName>
        <fullName evidence="2">EAL domain-containing protein</fullName>
    </submittedName>
</protein>
<comment type="caution">
    <text evidence="2">The sequence shown here is derived from an EMBL/GenBank/DDBJ whole genome shotgun (WGS) entry which is preliminary data.</text>
</comment>
<dbReference type="Gene3D" id="3.20.20.450">
    <property type="entry name" value="EAL domain"/>
    <property type="match status" value="1"/>
</dbReference>
<dbReference type="Proteomes" id="UP000236416">
    <property type="component" value="Unassembled WGS sequence"/>
</dbReference>
<evidence type="ECO:0000259" key="1">
    <source>
        <dbReference type="PROSITE" id="PS50883"/>
    </source>
</evidence>
<dbReference type="InterPro" id="IPR035919">
    <property type="entry name" value="EAL_sf"/>
</dbReference>
<dbReference type="Pfam" id="PF00563">
    <property type="entry name" value="EAL"/>
    <property type="match status" value="1"/>
</dbReference>
<organism evidence="2 3">
    <name type="scientific">Chromobacterium sinusclupearum</name>
    <dbReference type="NCBI Taxonomy" id="2077146"/>
    <lineage>
        <taxon>Bacteria</taxon>
        <taxon>Pseudomonadati</taxon>
        <taxon>Pseudomonadota</taxon>
        <taxon>Betaproteobacteria</taxon>
        <taxon>Neisseriales</taxon>
        <taxon>Chromobacteriaceae</taxon>
        <taxon>Chromobacterium</taxon>
    </lineage>
</organism>
<feature type="domain" description="EAL" evidence="1">
    <location>
        <begin position="13"/>
        <end position="258"/>
    </location>
</feature>
<accession>A0A2K4MLS6</accession>
<name>A0A2K4MLS6_9NEIS</name>
<dbReference type="SUPFAM" id="SSF141868">
    <property type="entry name" value="EAL domain-like"/>
    <property type="match status" value="1"/>
</dbReference>
<dbReference type="GO" id="GO:0071111">
    <property type="term" value="F:cyclic-guanylate-specific phosphodiesterase activity"/>
    <property type="evidence" value="ECO:0007669"/>
    <property type="project" value="InterPro"/>
</dbReference>
<keyword evidence="3" id="KW-1185">Reference proteome</keyword>
<evidence type="ECO:0000313" key="3">
    <source>
        <dbReference type="Proteomes" id="UP000236416"/>
    </source>
</evidence>
<reference evidence="2 3" key="1">
    <citation type="submission" date="2018-01" db="EMBL/GenBank/DDBJ databases">
        <title>Genomic Sequence of Chromobacterium MWU13-2610 from wild cranberry bogs within the Cape Cod National Seashore.</title>
        <authorList>
            <person name="O'Hara-Hanley K."/>
            <person name="Soby S."/>
            <person name="Harrison A."/>
        </authorList>
    </citation>
    <scope>NUCLEOTIDE SEQUENCE [LARGE SCALE GENOMIC DNA]</scope>
    <source>
        <strain evidence="2 3">MWU13-2610</strain>
    </source>
</reference>
<dbReference type="PANTHER" id="PTHR33121">
    <property type="entry name" value="CYCLIC DI-GMP PHOSPHODIESTERASE PDEF"/>
    <property type="match status" value="1"/>
</dbReference>
<gene>
    <name evidence="2" type="ORF">C2134_15305</name>
</gene>
<dbReference type="PROSITE" id="PS50883">
    <property type="entry name" value="EAL"/>
    <property type="match status" value="1"/>
</dbReference>
<dbReference type="RefSeq" id="WP_103320995.1">
    <property type="nucleotide sequence ID" value="NZ_PPTF01000068.1"/>
</dbReference>
<proteinExistence type="predicted"/>
<dbReference type="InterPro" id="IPR001633">
    <property type="entry name" value="EAL_dom"/>
</dbReference>
<dbReference type="PANTHER" id="PTHR33121:SF76">
    <property type="entry name" value="SIGNALING PROTEIN"/>
    <property type="match status" value="1"/>
</dbReference>
<dbReference type="InterPro" id="IPR050706">
    <property type="entry name" value="Cyclic-di-GMP_PDE-like"/>
</dbReference>
<dbReference type="EMBL" id="PPTF01000068">
    <property type="protein sequence ID" value="POA98008.1"/>
    <property type="molecule type" value="Genomic_DNA"/>
</dbReference>
<dbReference type="CDD" id="cd01948">
    <property type="entry name" value="EAL"/>
    <property type="match status" value="1"/>
</dbReference>
<sequence>MEPSFSAQSGTLFRDASGRYCASLDGCRFLSVFQPIFYKGGSLFGYEALLRVVDEGGEWQAPDRFLASLSPERAQLADTLARLIHVRNFAQSRQETCLTLNLLTATVQEDHRGLTHLPLLKNLLQSVELDCGGVIFEVPAREVEHHGQALLDGLRHAAEMGFGTAVDDFGAAEAPHSKVTELSPDIIKLHPSLLQEYMAGETKKLPALLESGWQIGSRMLVEGVETAEQLEAMRALGVELYQGYYLGRPGELAVACQL</sequence>